<dbReference type="Gene3D" id="1.10.287.130">
    <property type="match status" value="1"/>
</dbReference>
<dbReference type="Pfam" id="PF00512">
    <property type="entry name" value="HisKA"/>
    <property type="match status" value="1"/>
</dbReference>
<evidence type="ECO:0000256" key="9">
    <source>
        <dbReference type="ARBA" id="ARBA00022840"/>
    </source>
</evidence>
<keyword evidence="4" id="KW-0597">Phosphoprotein</keyword>
<evidence type="ECO:0000256" key="8">
    <source>
        <dbReference type="ARBA" id="ARBA00022777"/>
    </source>
</evidence>
<dbReference type="SMART" id="SM00388">
    <property type="entry name" value="HisKA"/>
    <property type="match status" value="1"/>
</dbReference>
<evidence type="ECO:0000256" key="11">
    <source>
        <dbReference type="ARBA" id="ARBA00023012"/>
    </source>
</evidence>
<dbReference type="PANTHER" id="PTHR45453">
    <property type="entry name" value="PHOSPHATE REGULON SENSOR PROTEIN PHOR"/>
    <property type="match status" value="1"/>
</dbReference>
<reference evidence="13 14" key="1">
    <citation type="submission" date="2022-04" db="EMBL/GenBank/DDBJ databases">
        <title>Genome sequence of C. roseum typestrain.</title>
        <authorList>
            <person name="Poehlein A."/>
            <person name="Schoch T."/>
            <person name="Duerre P."/>
            <person name="Daniel R."/>
        </authorList>
    </citation>
    <scope>NUCLEOTIDE SEQUENCE [LARGE SCALE GENOMIC DNA]</scope>
    <source>
        <strain evidence="13 14">DSM 7320</strain>
    </source>
</reference>
<dbReference type="SUPFAM" id="SSF47384">
    <property type="entry name" value="Homodimeric domain of signal transducing histidine kinase"/>
    <property type="match status" value="1"/>
</dbReference>
<keyword evidence="8" id="KW-0418">Kinase</keyword>
<accession>A0A1S8LZ26</accession>
<dbReference type="EMBL" id="CP096983">
    <property type="protein sequence ID" value="URZ12307.1"/>
    <property type="molecule type" value="Genomic_DNA"/>
</dbReference>
<dbReference type="GO" id="GO:0005524">
    <property type="term" value="F:ATP binding"/>
    <property type="evidence" value="ECO:0007669"/>
    <property type="project" value="UniProtKB-KW"/>
</dbReference>
<dbReference type="Pfam" id="PF02518">
    <property type="entry name" value="HATPase_c"/>
    <property type="match status" value="1"/>
</dbReference>
<keyword evidence="12" id="KW-0472">Membrane</keyword>
<evidence type="ECO:0000256" key="7">
    <source>
        <dbReference type="ARBA" id="ARBA00022741"/>
    </source>
</evidence>
<dbReference type="SMART" id="SM00387">
    <property type="entry name" value="HATPase_c"/>
    <property type="match status" value="1"/>
</dbReference>
<protein>
    <recommendedName>
        <fullName evidence="3">histidine kinase</fullName>
        <ecNumber evidence="3">2.7.13.3</ecNumber>
    </recommendedName>
</protein>
<keyword evidence="14" id="KW-1185">Reference proteome</keyword>
<organism evidence="13 14">
    <name type="scientific">Clostridium felsineum</name>
    <dbReference type="NCBI Taxonomy" id="36839"/>
    <lineage>
        <taxon>Bacteria</taxon>
        <taxon>Bacillati</taxon>
        <taxon>Bacillota</taxon>
        <taxon>Clostridia</taxon>
        <taxon>Eubacteriales</taxon>
        <taxon>Clostridiaceae</taxon>
        <taxon>Clostridium</taxon>
    </lineage>
</organism>
<dbReference type="InterPro" id="IPR050351">
    <property type="entry name" value="BphY/WalK/GraS-like"/>
</dbReference>
<gene>
    <name evidence="13" type="primary">sasA_15</name>
    <name evidence="13" type="ORF">CROST_030290</name>
</gene>
<keyword evidence="7" id="KW-0547">Nucleotide-binding</keyword>
<dbReference type="RefSeq" id="WP_242950878.1">
    <property type="nucleotide sequence ID" value="NZ_CP096983.1"/>
</dbReference>
<dbReference type="Proteomes" id="UP000190951">
    <property type="component" value="Chromosome"/>
</dbReference>
<dbReference type="GO" id="GO:0005886">
    <property type="term" value="C:plasma membrane"/>
    <property type="evidence" value="ECO:0007669"/>
    <property type="project" value="TreeGrafter"/>
</dbReference>
<proteinExistence type="predicted"/>
<evidence type="ECO:0000256" key="4">
    <source>
        <dbReference type="ARBA" id="ARBA00022553"/>
    </source>
</evidence>
<dbReference type="InterPro" id="IPR004358">
    <property type="entry name" value="Sig_transdc_His_kin-like_C"/>
</dbReference>
<keyword evidence="5 13" id="KW-0808">Transferase</keyword>
<dbReference type="EC" id="2.7.13.3" evidence="3"/>
<dbReference type="CDD" id="cd00082">
    <property type="entry name" value="HisKA"/>
    <property type="match status" value="1"/>
</dbReference>
<keyword evidence="9" id="KW-0067">ATP-binding</keyword>
<evidence type="ECO:0000313" key="13">
    <source>
        <dbReference type="EMBL" id="URZ12307.1"/>
    </source>
</evidence>
<evidence type="ECO:0000256" key="12">
    <source>
        <dbReference type="ARBA" id="ARBA00023136"/>
    </source>
</evidence>
<comment type="catalytic activity">
    <reaction evidence="1">
        <text>ATP + protein L-histidine = ADP + protein N-phospho-L-histidine.</text>
        <dbReference type="EC" id="2.7.13.3"/>
    </reaction>
</comment>
<dbReference type="InterPro" id="IPR036097">
    <property type="entry name" value="HisK_dim/P_sf"/>
</dbReference>
<dbReference type="InterPro" id="IPR036890">
    <property type="entry name" value="HATPase_C_sf"/>
</dbReference>
<dbReference type="PRINTS" id="PR00344">
    <property type="entry name" value="BCTRLSENSOR"/>
</dbReference>
<evidence type="ECO:0000256" key="3">
    <source>
        <dbReference type="ARBA" id="ARBA00012438"/>
    </source>
</evidence>
<evidence type="ECO:0000256" key="6">
    <source>
        <dbReference type="ARBA" id="ARBA00022692"/>
    </source>
</evidence>
<keyword evidence="6" id="KW-0812">Transmembrane</keyword>
<keyword evidence="10" id="KW-1133">Transmembrane helix</keyword>
<dbReference type="AlphaFoldDB" id="A0A1S8LZ26"/>
<dbReference type="GO" id="GO:0016036">
    <property type="term" value="P:cellular response to phosphate starvation"/>
    <property type="evidence" value="ECO:0007669"/>
    <property type="project" value="TreeGrafter"/>
</dbReference>
<dbReference type="InterPro" id="IPR005467">
    <property type="entry name" value="His_kinase_dom"/>
</dbReference>
<dbReference type="FunFam" id="3.30.565.10:FF:000013">
    <property type="entry name" value="Two-component sensor histidine kinase"/>
    <property type="match status" value="1"/>
</dbReference>
<sequence length="307" mass="35780">MIILCAIIFCMIFIIVLQYKSLRKIKNDLIYIRDKLNKIDLEKTEEKILLFSDDKQIKGLLNEINKILIHSREISARHRKIEISMKKMLSNISHDLKTPLTVILGYLETMKLNKDIDTEKREVMLSKAHRKTEELTVLINKFFDLAKLEAGDKKLPISRVNMSEICRKNILNYYDILMKDEIEVNISIPETDIYAHGNEEAINRILSNLISNAVKYGREGKTLGLKLYFDEKYVYTEVFDKGCGIDEINKGRVFERMYTLEDSRNKYYKGSGLGLTITKRLIEKLGGNIELYSKPYEKTSFIFSLPK</sequence>
<evidence type="ECO:0000313" key="14">
    <source>
        <dbReference type="Proteomes" id="UP000190951"/>
    </source>
</evidence>
<dbReference type="PROSITE" id="PS50109">
    <property type="entry name" value="HIS_KIN"/>
    <property type="match status" value="1"/>
</dbReference>
<comment type="subcellular location">
    <subcellularLocation>
        <location evidence="2">Membrane</location>
    </subcellularLocation>
</comment>
<keyword evidence="11" id="KW-0902">Two-component regulatory system</keyword>
<dbReference type="KEGG" id="crw:CROST_030290"/>
<evidence type="ECO:0000256" key="2">
    <source>
        <dbReference type="ARBA" id="ARBA00004370"/>
    </source>
</evidence>
<dbReference type="SUPFAM" id="SSF55874">
    <property type="entry name" value="ATPase domain of HSP90 chaperone/DNA topoisomerase II/histidine kinase"/>
    <property type="match status" value="1"/>
</dbReference>
<name>A0A1S8LZ26_9CLOT</name>
<evidence type="ECO:0000256" key="1">
    <source>
        <dbReference type="ARBA" id="ARBA00000085"/>
    </source>
</evidence>
<dbReference type="GO" id="GO:0000155">
    <property type="term" value="F:phosphorelay sensor kinase activity"/>
    <property type="evidence" value="ECO:0007669"/>
    <property type="project" value="InterPro"/>
</dbReference>
<dbReference type="STRING" id="84029.CROST_35070"/>
<dbReference type="Gene3D" id="3.30.565.10">
    <property type="entry name" value="Histidine kinase-like ATPase, C-terminal domain"/>
    <property type="match status" value="1"/>
</dbReference>
<dbReference type="InterPro" id="IPR003661">
    <property type="entry name" value="HisK_dim/P_dom"/>
</dbReference>
<dbReference type="InterPro" id="IPR003594">
    <property type="entry name" value="HATPase_dom"/>
</dbReference>
<evidence type="ECO:0000256" key="5">
    <source>
        <dbReference type="ARBA" id="ARBA00022679"/>
    </source>
</evidence>
<dbReference type="GO" id="GO:0004721">
    <property type="term" value="F:phosphoprotein phosphatase activity"/>
    <property type="evidence" value="ECO:0007669"/>
    <property type="project" value="TreeGrafter"/>
</dbReference>
<evidence type="ECO:0000256" key="10">
    <source>
        <dbReference type="ARBA" id="ARBA00022989"/>
    </source>
</evidence>
<dbReference type="PANTHER" id="PTHR45453:SF1">
    <property type="entry name" value="PHOSPHATE REGULON SENSOR PROTEIN PHOR"/>
    <property type="match status" value="1"/>
</dbReference>